<keyword evidence="11 15" id="KW-0520">NAD</keyword>
<keyword evidence="8 15" id="KW-1278">Translocase</keyword>
<organism evidence="16">
    <name type="scientific">Cleisthenes herzensteini</name>
    <name type="common">sohachi</name>
    <dbReference type="NCBI Taxonomy" id="244449"/>
    <lineage>
        <taxon>Eukaryota</taxon>
        <taxon>Metazoa</taxon>
        <taxon>Chordata</taxon>
        <taxon>Craniata</taxon>
        <taxon>Vertebrata</taxon>
        <taxon>Euteleostomi</taxon>
        <taxon>Actinopterygii</taxon>
        <taxon>Neopterygii</taxon>
        <taxon>Teleostei</taxon>
        <taxon>Neoteleostei</taxon>
        <taxon>Acanthomorphata</taxon>
        <taxon>Carangaria</taxon>
        <taxon>Pleuronectiformes</taxon>
        <taxon>Pleuronectoidei</taxon>
        <taxon>Pleuronectidae</taxon>
        <taxon>Cleisthenes</taxon>
    </lineage>
</organism>
<keyword evidence="5 15" id="KW-0813">Transport</keyword>
<evidence type="ECO:0000256" key="4">
    <source>
        <dbReference type="ARBA" id="ARBA00021095"/>
    </source>
</evidence>
<keyword evidence="12 15" id="KW-0496">Mitochondrion</keyword>
<keyword evidence="13 15" id="KW-0472">Membrane</keyword>
<dbReference type="InterPro" id="IPR042106">
    <property type="entry name" value="Nuo/plastoQ_OxRdtase_6_NuoJ"/>
</dbReference>
<evidence type="ECO:0000256" key="7">
    <source>
        <dbReference type="ARBA" id="ARBA00022692"/>
    </source>
</evidence>
<evidence type="ECO:0000256" key="8">
    <source>
        <dbReference type="ARBA" id="ARBA00022967"/>
    </source>
</evidence>
<feature type="transmembrane region" description="Helical" evidence="15">
    <location>
        <begin position="50"/>
        <end position="73"/>
    </location>
</feature>
<dbReference type="RefSeq" id="YP_009170034.1">
    <property type="nucleotide sequence ID" value="NC_028021.1"/>
</dbReference>
<evidence type="ECO:0000256" key="14">
    <source>
        <dbReference type="ARBA" id="ARBA00049551"/>
    </source>
</evidence>
<gene>
    <name evidence="16" type="primary">ND6</name>
</gene>
<feature type="transmembrane region" description="Helical" evidence="15">
    <location>
        <begin position="134"/>
        <end position="159"/>
    </location>
</feature>
<reference evidence="16" key="1">
    <citation type="journal article" date="2015" name="Mitochondrial DNA">
        <title>The complete mitochondrial genome of Cleithenes herzenstein and its phylogenetic analysis.</title>
        <authorList>
            <person name="Bo Z."/>
            <person name="Wenping S."/>
            <person name="Kefeng L."/>
            <person name="Debin Z."/>
            <person name="Chao M."/>
            <person name="Guangxia X."/>
        </authorList>
    </citation>
    <scope>NUCLEOTIDE SEQUENCE</scope>
</reference>
<name>A0A0U2H113_9PLEU</name>
<evidence type="ECO:0000256" key="5">
    <source>
        <dbReference type="ARBA" id="ARBA00022448"/>
    </source>
</evidence>
<evidence type="ECO:0000256" key="6">
    <source>
        <dbReference type="ARBA" id="ARBA00022660"/>
    </source>
</evidence>
<comment type="catalytic activity">
    <reaction evidence="14 15">
        <text>a ubiquinone + NADH + 5 H(+)(in) = a ubiquinol + NAD(+) + 4 H(+)(out)</text>
        <dbReference type="Rhea" id="RHEA:29091"/>
        <dbReference type="Rhea" id="RHEA-COMP:9565"/>
        <dbReference type="Rhea" id="RHEA-COMP:9566"/>
        <dbReference type="ChEBI" id="CHEBI:15378"/>
        <dbReference type="ChEBI" id="CHEBI:16389"/>
        <dbReference type="ChEBI" id="CHEBI:17976"/>
        <dbReference type="ChEBI" id="CHEBI:57540"/>
        <dbReference type="ChEBI" id="CHEBI:57945"/>
        <dbReference type="EC" id="7.1.1.2"/>
    </reaction>
</comment>
<keyword evidence="9 15" id="KW-0249">Electron transport</keyword>
<evidence type="ECO:0000256" key="3">
    <source>
        <dbReference type="ARBA" id="ARBA00012944"/>
    </source>
</evidence>
<sequence length="173" mass="18290">MAFVMYFILFFFVLGLVAVASNPSPYYAAYGLVVVAGMGCSVLIGHGAPFLFMILFLIYLGGMLVVFAFAVAMASEPHPVGWNSWAVLGYGLVYMAATAAVAGVLRGGWYESSWVTVDGFGETELFRGDLGGVAMVYGSGGGLLVISAGVLLLTLFVVLEISRPMCRGTLRAM</sequence>
<evidence type="ECO:0000256" key="9">
    <source>
        <dbReference type="ARBA" id="ARBA00022982"/>
    </source>
</evidence>
<dbReference type="CTD" id="4541"/>
<dbReference type="Pfam" id="PF00499">
    <property type="entry name" value="Oxidored_q3"/>
    <property type="match status" value="1"/>
</dbReference>
<dbReference type="EMBL" id="KT223828">
    <property type="protein sequence ID" value="ALE19926.1"/>
    <property type="molecule type" value="Genomic_DNA"/>
</dbReference>
<evidence type="ECO:0000313" key="16">
    <source>
        <dbReference type="EMBL" id="ALE19926.1"/>
    </source>
</evidence>
<evidence type="ECO:0000256" key="12">
    <source>
        <dbReference type="ARBA" id="ARBA00023128"/>
    </source>
</evidence>
<dbReference type="GO" id="GO:0031966">
    <property type="term" value="C:mitochondrial membrane"/>
    <property type="evidence" value="ECO:0007669"/>
    <property type="project" value="UniProtKB-SubCell"/>
</dbReference>
<evidence type="ECO:0000256" key="11">
    <source>
        <dbReference type="ARBA" id="ARBA00023027"/>
    </source>
</evidence>
<keyword evidence="10 15" id="KW-1133">Transmembrane helix</keyword>
<evidence type="ECO:0000256" key="1">
    <source>
        <dbReference type="ARBA" id="ARBA00004225"/>
    </source>
</evidence>
<keyword evidence="15" id="KW-0830">Ubiquinone</keyword>
<dbReference type="GO" id="GO:0008137">
    <property type="term" value="F:NADH dehydrogenase (ubiquinone) activity"/>
    <property type="evidence" value="ECO:0007669"/>
    <property type="project" value="UniProtKB-UniRule"/>
</dbReference>
<dbReference type="InterPro" id="IPR050269">
    <property type="entry name" value="ComplexI_Subunit6"/>
</dbReference>
<accession>A0A0U2H113</accession>
<evidence type="ECO:0000256" key="2">
    <source>
        <dbReference type="ARBA" id="ARBA00005698"/>
    </source>
</evidence>
<feature type="transmembrane region" description="Helical" evidence="15">
    <location>
        <begin position="6"/>
        <end position="22"/>
    </location>
</feature>
<dbReference type="EC" id="7.1.1.2" evidence="3 15"/>
<dbReference type="InterPro" id="IPR001457">
    <property type="entry name" value="NADH_UbQ/plastoQ_OxRdtase_su6"/>
</dbReference>
<dbReference type="AlphaFoldDB" id="A0A0U2H113"/>
<dbReference type="Gene3D" id="1.20.120.1200">
    <property type="entry name" value="NADH-ubiquinone/plastoquinone oxidoreductase chain 6, subunit NuoJ"/>
    <property type="match status" value="1"/>
</dbReference>
<evidence type="ECO:0000256" key="10">
    <source>
        <dbReference type="ARBA" id="ARBA00022989"/>
    </source>
</evidence>
<evidence type="ECO:0000256" key="15">
    <source>
        <dbReference type="RuleBase" id="RU004430"/>
    </source>
</evidence>
<comment type="similarity">
    <text evidence="2 15">Belongs to the complex I subunit 6 family.</text>
</comment>
<dbReference type="GeneID" id="26043596"/>
<proteinExistence type="inferred from homology"/>
<feature type="transmembrane region" description="Helical" evidence="15">
    <location>
        <begin position="27"/>
        <end position="44"/>
    </location>
</feature>
<keyword evidence="6 15" id="KW-0679">Respiratory chain</keyword>
<evidence type="ECO:0000256" key="13">
    <source>
        <dbReference type="ARBA" id="ARBA00023136"/>
    </source>
</evidence>
<comment type="function">
    <text evidence="15">Core subunit of the mitochondrial membrane respiratory chain NADH dehydrogenase (Complex I) which catalyzes electron transfer from NADH through the respiratory chain, using ubiquinone as an electron acceptor. Essential for the catalytic activity and assembly of complex I.</text>
</comment>
<keyword evidence="7 15" id="KW-0812">Transmembrane</keyword>
<dbReference type="PANTHER" id="PTHR11435">
    <property type="entry name" value="NADH UBIQUINONE OXIDOREDUCTASE SUBUNIT ND6"/>
    <property type="match status" value="1"/>
</dbReference>
<dbReference type="PANTHER" id="PTHR11435:SF1">
    <property type="entry name" value="NADH-UBIQUINONE OXIDOREDUCTASE CHAIN 6"/>
    <property type="match status" value="1"/>
</dbReference>
<comment type="subcellular location">
    <subcellularLocation>
        <location evidence="1 15">Mitochondrion membrane</location>
        <topology evidence="1 15">Multi-pass membrane protein</topology>
    </subcellularLocation>
</comment>
<protein>
    <recommendedName>
        <fullName evidence="4 15">NADH-ubiquinone oxidoreductase chain 6</fullName>
        <ecNumber evidence="3 15">7.1.1.2</ecNumber>
    </recommendedName>
</protein>
<geneLocation type="mitochondrion" evidence="16"/>
<reference evidence="16" key="2">
    <citation type="submission" date="2015-06" db="EMBL/GenBank/DDBJ databases">
        <authorList>
            <person name="Hoefler B.C."/>
            <person name="Straight P.D."/>
        </authorList>
    </citation>
    <scope>NUCLEOTIDE SEQUENCE</scope>
</reference>
<feature type="transmembrane region" description="Helical" evidence="15">
    <location>
        <begin position="85"/>
        <end position="105"/>
    </location>
</feature>